<gene>
    <name evidence="2" type="ORF">HannXRQ_Chr01g0009421</name>
    <name evidence="1" type="ORF">HanXRQr2_Chr01g0015161</name>
</gene>
<dbReference type="Gramene" id="mRNA:HanXRQr2_Chr01g0015161">
    <property type="protein sequence ID" value="mRNA:HanXRQr2_Chr01g0015161"/>
    <property type="gene ID" value="HanXRQr2_Chr01g0015161"/>
</dbReference>
<dbReference type="EMBL" id="CM007890">
    <property type="protein sequence ID" value="OTG36604.1"/>
    <property type="molecule type" value="Genomic_DNA"/>
</dbReference>
<keyword evidence="3" id="KW-1185">Reference proteome</keyword>
<protein>
    <submittedName>
        <fullName evidence="2">Uncharacterized protein</fullName>
    </submittedName>
</protein>
<evidence type="ECO:0000313" key="3">
    <source>
        <dbReference type="Proteomes" id="UP000215914"/>
    </source>
</evidence>
<dbReference type="AlphaFoldDB" id="A0A251VMC5"/>
<dbReference type="EMBL" id="MNCJ02000316">
    <property type="protein sequence ID" value="KAF5821535.1"/>
    <property type="molecule type" value="Genomic_DNA"/>
</dbReference>
<reference evidence="1" key="3">
    <citation type="submission" date="2020-06" db="EMBL/GenBank/DDBJ databases">
        <title>Helianthus annuus Genome sequencing and assembly Release 2.</title>
        <authorList>
            <person name="Gouzy J."/>
            <person name="Langlade N."/>
            <person name="Munos S."/>
        </authorList>
    </citation>
    <scope>NUCLEOTIDE SEQUENCE</scope>
    <source>
        <tissue evidence="1">Leaves</tissue>
    </source>
</reference>
<dbReference type="InParanoid" id="A0A251VMC5"/>
<reference evidence="2" key="2">
    <citation type="submission" date="2017-02" db="EMBL/GenBank/DDBJ databases">
        <title>Sunflower complete genome.</title>
        <authorList>
            <person name="Langlade N."/>
            <person name="Munos S."/>
        </authorList>
    </citation>
    <scope>NUCLEOTIDE SEQUENCE [LARGE SCALE GENOMIC DNA]</scope>
    <source>
        <tissue evidence="2">Leaves</tissue>
    </source>
</reference>
<evidence type="ECO:0000313" key="1">
    <source>
        <dbReference type="EMBL" id="KAF5821535.1"/>
    </source>
</evidence>
<organism evidence="2 3">
    <name type="scientific">Helianthus annuus</name>
    <name type="common">Common sunflower</name>
    <dbReference type="NCBI Taxonomy" id="4232"/>
    <lineage>
        <taxon>Eukaryota</taxon>
        <taxon>Viridiplantae</taxon>
        <taxon>Streptophyta</taxon>
        <taxon>Embryophyta</taxon>
        <taxon>Tracheophyta</taxon>
        <taxon>Spermatophyta</taxon>
        <taxon>Magnoliopsida</taxon>
        <taxon>eudicotyledons</taxon>
        <taxon>Gunneridae</taxon>
        <taxon>Pentapetalae</taxon>
        <taxon>asterids</taxon>
        <taxon>campanulids</taxon>
        <taxon>Asterales</taxon>
        <taxon>Asteraceae</taxon>
        <taxon>Asteroideae</taxon>
        <taxon>Heliantheae alliance</taxon>
        <taxon>Heliantheae</taxon>
        <taxon>Helianthus</taxon>
    </lineage>
</organism>
<reference evidence="1 3" key="1">
    <citation type="journal article" date="2017" name="Nature">
        <title>The sunflower genome provides insights into oil metabolism, flowering and Asterid evolution.</title>
        <authorList>
            <person name="Badouin H."/>
            <person name="Gouzy J."/>
            <person name="Grassa C.J."/>
            <person name="Murat F."/>
            <person name="Staton S.E."/>
            <person name="Cottret L."/>
            <person name="Lelandais-Briere C."/>
            <person name="Owens G.L."/>
            <person name="Carrere S."/>
            <person name="Mayjonade B."/>
            <person name="Legrand L."/>
            <person name="Gill N."/>
            <person name="Kane N.C."/>
            <person name="Bowers J.E."/>
            <person name="Hubner S."/>
            <person name="Bellec A."/>
            <person name="Berard A."/>
            <person name="Berges H."/>
            <person name="Blanchet N."/>
            <person name="Boniface M.C."/>
            <person name="Brunel D."/>
            <person name="Catrice O."/>
            <person name="Chaidir N."/>
            <person name="Claudel C."/>
            <person name="Donnadieu C."/>
            <person name="Faraut T."/>
            <person name="Fievet G."/>
            <person name="Helmstetter N."/>
            <person name="King M."/>
            <person name="Knapp S.J."/>
            <person name="Lai Z."/>
            <person name="Le Paslier M.C."/>
            <person name="Lippi Y."/>
            <person name="Lorenzon L."/>
            <person name="Mandel J.R."/>
            <person name="Marage G."/>
            <person name="Marchand G."/>
            <person name="Marquand E."/>
            <person name="Bret-Mestries E."/>
            <person name="Morien E."/>
            <person name="Nambeesan S."/>
            <person name="Nguyen T."/>
            <person name="Pegot-Espagnet P."/>
            <person name="Pouilly N."/>
            <person name="Raftis F."/>
            <person name="Sallet E."/>
            <person name="Schiex T."/>
            <person name="Thomas J."/>
            <person name="Vandecasteele C."/>
            <person name="Vares D."/>
            <person name="Vear F."/>
            <person name="Vautrin S."/>
            <person name="Crespi M."/>
            <person name="Mangin B."/>
            <person name="Burke J.M."/>
            <person name="Salse J."/>
            <person name="Munos S."/>
            <person name="Vincourt P."/>
            <person name="Rieseberg L.H."/>
            <person name="Langlade N.B."/>
        </authorList>
    </citation>
    <scope>NUCLEOTIDE SEQUENCE [LARGE SCALE GENOMIC DNA]</scope>
    <source>
        <strain evidence="3">cv. SF193</strain>
        <tissue evidence="1">Leaves</tissue>
    </source>
</reference>
<name>A0A251VMC5_HELAN</name>
<evidence type="ECO:0000313" key="2">
    <source>
        <dbReference type="EMBL" id="OTG36604.1"/>
    </source>
</evidence>
<sequence>MKSFMVVVRYNFKRLRLHFTPSSMNICNLQKTLLHAVLVKKRILEKLSTEKKTIARVFSRSSIYMIGLHLLMPSKNVN</sequence>
<dbReference type="Proteomes" id="UP000215914">
    <property type="component" value="Chromosome 1"/>
</dbReference>
<proteinExistence type="predicted"/>
<accession>A0A251VMC5</accession>